<sequence length="96" mass="10988">MGLAYPRRDDAVRYEKFDGTLESVQRIVNMTRIPVDLVIEPRDSFLAGDVLRISQFSWGNGQVNSGDYVTFRDKQVLVYPDDVFHAKFSTKDGWGN</sequence>
<protein>
    <submittedName>
        <fullName evidence="1">Uncharacterized protein</fullName>
    </submittedName>
</protein>
<dbReference type="Proteomes" id="UP000326801">
    <property type="component" value="Segment"/>
</dbReference>
<proteinExistence type="predicted"/>
<organism evidence="1 2">
    <name type="scientific">Mycobacterium phage Tourach</name>
    <dbReference type="NCBI Taxonomy" id="2599882"/>
    <lineage>
        <taxon>Viruses</taxon>
        <taxon>Duplodnaviria</taxon>
        <taxon>Heunggongvirae</taxon>
        <taxon>Uroviricota</taxon>
        <taxon>Caudoviricetes</taxon>
        <taxon>Vilmaviridae</taxon>
        <taxon>Lclasvirinae</taxon>
        <taxon>Faithunavirus</taxon>
        <taxon>Faithunavirus tourach</taxon>
    </lineage>
</organism>
<evidence type="ECO:0000313" key="1">
    <source>
        <dbReference type="EMBL" id="QFG14307.1"/>
    </source>
</evidence>
<reference evidence="1 2" key="1">
    <citation type="submission" date="2019-07" db="EMBL/GenBank/DDBJ databases">
        <authorList>
            <person name="Divens A.M."/>
            <person name="Garlena R.A."/>
            <person name="Russell D.A."/>
            <person name="Pope W.H."/>
            <person name="Jacobs-Sera D."/>
            <person name="Hatfull G.F."/>
        </authorList>
    </citation>
    <scope>NUCLEOTIDE SEQUENCE [LARGE SCALE GENOMIC DNA]</scope>
</reference>
<keyword evidence="2" id="KW-1185">Reference proteome</keyword>
<dbReference type="KEGG" id="vg:63209738"/>
<name>A0A5J6TWR0_9CAUD</name>
<evidence type="ECO:0000313" key="2">
    <source>
        <dbReference type="Proteomes" id="UP000326801"/>
    </source>
</evidence>
<accession>A0A5J6TWR0</accession>
<dbReference type="RefSeq" id="YP_010013167.1">
    <property type="nucleotide sequence ID" value="NC_053509.1"/>
</dbReference>
<gene>
    <name evidence="1" type="primary">69</name>
    <name evidence="1" type="ORF">PBI_TOURACH_69</name>
</gene>
<dbReference type="GeneID" id="63209738"/>
<dbReference type="EMBL" id="MN234228">
    <property type="protein sequence ID" value="QFG14307.1"/>
    <property type="molecule type" value="Genomic_DNA"/>
</dbReference>